<proteinExistence type="predicted"/>
<name>A0ABV5AGV8_9BACL</name>
<dbReference type="Pfam" id="PF14398">
    <property type="entry name" value="ATPgrasp_YheCD"/>
    <property type="match status" value="1"/>
</dbReference>
<sequence>MEGEQRQLRVKTFQSAEPLLRLNPSAGHLAAITPYRSIECVHGGRKVTLQAVIDPSLPSDALSMSSRAAEQLRLTEYTWQMPAGVSRGRIQFGPLIGILSNPRWDKDAKTLRNTSQTQALKRLVQAGREHGAVCFLFNILAVNLRKGTVSGYVLHDDKWYRRELPLPDVIYDQLHSRKLERDKDVQEIREALSRRYGDKLFNDGFFDKWQVYDWLKDDSAVRDHLPTTQRHTTFSSAVAFLNAHPVSFLKPLHGSLGLGIARFVKHRDGSFTYELKQKTSSILRGKGSSAKEVLSAFRTRLKNRPYIWQEGLPLATYQQRPVDFRILMQRDQTGDWKRTKMFARVAKTGDFTSNLSGGGDAMPVDDALVECLPKAEHRTRAKNQIRRLSRQVVDALEKNAERTFGELGIDLGLDTSGKVWIIEVNSKPRKTPSTEKGRQDLVDLSFERPMRYAIYLATKTAK</sequence>
<reference evidence="3 4" key="1">
    <citation type="journal article" date="2024" name="Int. J. Mol. Sci.">
        <title>Exploration of Alicyclobacillus spp. Genome in Search of Antibiotic Resistance.</title>
        <authorList>
            <person name="Bucka-Kolendo J."/>
            <person name="Kiousi D.E."/>
            <person name="Dekowska A."/>
            <person name="Mikolajczuk-Szczyrba A."/>
            <person name="Karadedos D.M."/>
            <person name="Michael P."/>
            <person name="Galanis A."/>
            <person name="Sokolowska B."/>
        </authorList>
    </citation>
    <scope>NUCLEOTIDE SEQUENCE [LARGE SCALE GENOMIC DNA]</scope>
    <source>
        <strain evidence="3 4">KKP 3000</strain>
    </source>
</reference>
<dbReference type="PROSITE" id="PS50975">
    <property type="entry name" value="ATP_GRASP"/>
    <property type="match status" value="1"/>
</dbReference>
<dbReference type="InterPro" id="IPR011761">
    <property type="entry name" value="ATP-grasp"/>
</dbReference>
<accession>A0ABV5AGV8</accession>
<dbReference type="SUPFAM" id="SSF56059">
    <property type="entry name" value="Glutathione synthetase ATP-binding domain-like"/>
    <property type="match status" value="1"/>
</dbReference>
<organism evidence="3 4">
    <name type="scientific">Alicyclobacillus fastidiosus</name>
    <dbReference type="NCBI Taxonomy" id="392011"/>
    <lineage>
        <taxon>Bacteria</taxon>
        <taxon>Bacillati</taxon>
        <taxon>Bacillota</taxon>
        <taxon>Bacilli</taxon>
        <taxon>Bacillales</taxon>
        <taxon>Alicyclobacillaceae</taxon>
        <taxon>Alicyclobacillus</taxon>
    </lineage>
</organism>
<feature type="domain" description="ATP-grasp" evidence="2">
    <location>
        <begin position="383"/>
        <end position="455"/>
    </location>
</feature>
<dbReference type="Proteomes" id="UP001579974">
    <property type="component" value="Unassembled WGS sequence"/>
</dbReference>
<dbReference type="RefSeq" id="WP_275472856.1">
    <property type="nucleotide sequence ID" value="NZ_CP162940.1"/>
</dbReference>
<dbReference type="InterPro" id="IPR026838">
    <property type="entry name" value="YheC/D"/>
</dbReference>
<evidence type="ECO:0000259" key="2">
    <source>
        <dbReference type="PROSITE" id="PS50975"/>
    </source>
</evidence>
<keyword evidence="4" id="KW-1185">Reference proteome</keyword>
<evidence type="ECO:0000256" key="1">
    <source>
        <dbReference type="PROSITE-ProRule" id="PRU00409"/>
    </source>
</evidence>
<protein>
    <submittedName>
        <fullName evidence="3">YheC/YheD family protein</fullName>
    </submittedName>
</protein>
<gene>
    <name evidence="3" type="ORF">KKP3000_000283</name>
</gene>
<keyword evidence="1" id="KW-0547">Nucleotide-binding</keyword>
<dbReference type="EMBL" id="JBDXSU010000011">
    <property type="protein sequence ID" value="MFB5191510.1"/>
    <property type="molecule type" value="Genomic_DNA"/>
</dbReference>
<evidence type="ECO:0000313" key="3">
    <source>
        <dbReference type="EMBL" id="MFB5191510.1"/>
    </source>
</evidence>
<comment type="caution">
    <text evidence="3">The sequence shown here is derived from an EMBL/GenBank/DDBJ whole genome shotgun (WGS) entry which is preliminary data.</text>
</comment>
<keyword evidence="1" id="KW-0067">ATP-binding</keyword>
<dbReference type="Gene3D" id="3.30.470.20">
    <property type="entry name" value="ATP-grasp fold, B domain"/>
    <property type="match status" value="1"/>
</dbReference>
<evidence type="ECO:0000313" key="4">
    <source>
        <dbReference type="Proteomes" id="UP001579974"/>
    </source>
</evidence>